<evidence type="ECO:0000313" key="6">
    <source>
        <dbReference type="EMBL" id="QBD77059.1"/>
    </source>
</evidence>
<keyword evidence="4" id="KW-0067">ATP-binding</keyword>
<dbReference type="GO" id="GO:0005524">
    <property type="term" value="F:ATP binding"/>
    <property type="evidence" value="ECO:0007669"/>
    <property type="project" value="UniProtKB-KW"/>
</dbReference>
<evidence type="ECO:0000256" key="2">
    <source>
        <dbReference type="ARBA" id="ARBA00022598"/>
    </source>
</evidence>
<comment type="catalytic activity">
    <reaction evidence="5">
        <text>L-cysteine + L-glutamate + ATP = gamma-L-glutamyl-L-cysteine + ADP + phosphate + H(+)</text>
        <dbReference type="Rhea" id="RHEA:13285"/>
        <dbReference type="ChEBI" id="CHEBI:15378"/>
        <dbReference type="ChEBI" id="CHEBI:29985"/>
        <dbReference type="ChEBI" id="CHEBI:30616"/>
        <dbReference type="ChEBI" id="CHEBI:35235"/>
        <dbReference type="ChEBI" id="CHEBI:43474"/>
        <dbReference type="ChEBI" id="CHEBI:58173"/>
        <dbReference type="ChEBI" id="CHEBI:456216"/>
        <dbReference type="EC" id="6.3.2.2"/>
    </reaction>
</comment>
<dbReference type="EC" id="6.3.2.2" evidence="1"/>
<dbReference type="EMBL" id="CP035758">
    <property type="protein sequence ID" value="QBD77059.1"/>
    <property type="molecule type" value="Genomic_DNA"/>
</dbReference>
<sequence length="512" mass="58127">MISNSIPRRPHRGASRAKRTALRRRDASALLIFLCPSDRKKERKERKVRKVPTLQDAQQVFERGFRSSFEQEPRWIGLENEYLLVTQDGKIAERETVSFLWHALIQQGWEAVYDEISKKVVGVKRKRSISHPSSTYQYDLITVDLGYAILEIDLAPAPSLIVARSHLRQILAAITSLLRQKQVVLLGYGIQPLTPPEPTLFSEKGSSDLMYELYCSENAPRPDEHGVDMHTITAARQTHVECSAEEAIPLLNALNVTSGLRVALLANSSLWRNQLGPYKATRLTFNTWLWPGRRAQMGMPPVFRNSEHYIDYIFHFRSISLKREHMLYRLDTRTLFSTFYGAEQGQLCTGEDGSQKVLLSEAEDVNTQCKFAWFTTRLQPGYGTIEDRVSCQQPPHEHWSASALTIGLVENEGPLIQLASTLSYDRWYAIYELACEHGMQFHYPGVDLDDYLKQILIIATNGLQRRGFGEEAYLEPLVQRVAKHCCPADEVAKLITTGGIKAVVAYGNMESV</sequence>
<dbReference type="InterPro" id="IPR035434">
    <property type="entry name" value="GCL_bact_plant"/>
</dbReference>
<gene>
    <name evidence="6" type="ORF">EPA93_14015</name>
</gene>
<keyword evidence="2" id="KW-0436">Ligase</keyword>
<reference evidence="6 7" key="1">
    <citation type="submission" date="2019-01" db="EMBL/GenBank/DDBJ databases">
        <title>Ktedonosporobacter rubrisoli SCAWS-G2.</title>
        <authorList>
            <person name="Huang Y."/>
            <person name="Yan B."/>
        </authorList>
    </citation>
    <scope>NUCLEOTIDE SEQUENCE [LARGE SCALE GENOMIC DNA]</scope>
    <source>
        <strain evidence="6 7">SCAWS-G2</strain>
    </source>
</reference>
<dbReference type="SUPFAM" id="SSF55931">
    <property type="entry name" value="Glutamine synthetase/guanido kinase"/>
    <property type="match status" value="1"/>
</dbReference>
<keyword evidence="7" id="KW-1185">Reference proteome</keyword>
<dbReference type="OrthoDB" id="150227at2"/>
<keyword evidence="3" id="KW-0547">Nucleotide-binding</keyword>
<dbReference type="GO" id="GO:0004357">
    <property type="term" value="F:glutamate-cysteine ligase activity"/>
    <property type="evidence" value="ECO:0007669"/>
    <property type="project" value="UniProtKB-EC"/>
</dbReference>
<accession>A0A4P6JNZ2</accession>
<evidence type="ECO:0000313" key="7">
    <source>
        <dbReference type="Proteomes" id="UP000290365"/>
    </source>
</evidence>
<dbReference type="KEGG" id="kbs:EPA93_14015"/>
<dbReference type="Gene3D" id="3.30.590.20">
    <property type="match status" value="1"/>
</dbReference>
<evidence type="ECO:0000256" key="1">
    <source>
        <dbReference type="ARBA" id="ARBA00012220"/>
    </source>
</evidence>
<evidence type="ECO:0000256" key="5">
    <source>
        <dbReference type="ARBA" id="ARBA00048819"/>
    </source>
</evidence>
<evidence type="ECO:0000256" key="3">
    <source>
        <dbReference type="ARBA" id="ARBA00022741"/>
    </source>
</evidence>
<dbReference type="InterPro" id="IPR014746">
    <property type="entry name" value="Gln_synth/guanido_kin_cat_dom"/>
</dbReference>
<proteinExistence type="predicted"/>
<evidence type="ECO:0000256" key="4">
    <source>
        <dbReference type="ARBA" id="ARBA00022840"/>
    </source>
</evidence>
<name>A0A4P6JNZ2_KTERU</name>
<dbReference type="InterPro" id="IPR006336">
    <property type="entry name" value="GCS2"/>
</dbReference>
<dbReference type="Pfam" id="PF04107">
    <property type="entry name" value="GCS2"/>
    <property type="match status" value="1"/>
</dbReference>
<dbReference type="Proteomes" id="UP000290365">
    <property type="component" value="Chromosome"/>
</dbReference>
<organism evidence="6 7">
    <name type="scientific">Ktedonosporobacter rubrisoli</name>
    <dbReference type="NCBI Taxonomy" id="2509675"/>
    <lineage>
        <taxon>Bacteria</taxon>
        <taxon>Bacillati</taxon>
        <taxon>Chloroflexota</taxon>
        <taxon>Ktedonobacteria</taxon>
        <taxon>Ktedonobacterales</taxon>
        <taxon>Ktedonosporobacteraceae</taxon>
        <taxon>Ktedonosporobacter</taxon>
    </lineage>
</organism>
<dbReference type="GO" id="GO:0006750">
    <property type="term" value="P:glutathione biosynthetic process"/>
    <property type="evidence" value="ECO:0007669"/>
    <property type="project" value="InterPro"/>
</dbReference>
<dbReference type="PANTHER" id="PTHR34378:SF1">
    <property type="entry name" value="GLUTAMATE--CYSTEINE LIGASE, CHLOROPLASTIC"/>
    <property type="match status" value="1"/>
</dbReference>
<dbReference type="PANTHER" id="PTHR34378">
    <property type="entry name" value="GLUTAMATE--CYSTEINE LIGASE, CHLOROPLASTIC"/>
    <property type="match status" value="1"/>
</dbReference>
<dbReference type="AlphaFoldDB" id="A0A4P6JNZ2"/>
<protein>
    <recommendedName>
        <fullName evidence="1">glutamate--cysteine ligase</fullName>
        <ecNumber evidence="1">6.3.2.2</ecNumber>
    </recommendedName>
</protein>